<dbReference type="PANTHER" id="PTHR10859">
    <property type="entry name" value="GLYCOSYL TRANSFERASE"/>
    <property type="match status" value="1"/>
</dbReference>
<evidence type="ECO:0000313" key="2">
    <source>
        <dbReference type="EMBL" id="OGY18655.1"/>
    </source>
</evidence>
<reference evidence="2 3" key="1">
    <citation type="journal article" date="2016" name="Nat. Commun.">
        <title>Thousands of microbial genomes shed light on interconnected biogeochemical processes in an aquifer system.</title>
        <authorList>
            <person name="Anantharaman K."/>
            <person name="Brown C.T."/>
            <person name="Hug L.A."/>
            <person name="Sharon I."/>
            <person name="Castelle C.J."/>
            <person name="Probst A.J."/>
            <person name="Thomas B.C."/>
            <person name="Singh A."/>
            <person name="Wilkins M.J."/>
            <person name="Karaoz U."/>
            <person name="Brodie E.L."/>
            <person name="Williams K.H."/>
            <person name="Hubbard S.S."/>
            <person name="Banfield J.F."/>
        </authorList>
    </citation>
    <scope>NUCLEOTIDE SEQUENCE [LARGE SCALE GENOMIC DNA]</scope>
</reference>
<dbReference type="CDD" id="cd04179">
    <property type="entry name" value="DPM_DPG-synthase_like"/>
    <property type="match status" value="1"/>
</dbReference>
<dbReference type="GO" id="GO:0006487">
    <property type="term" value="P:protein N-linked glycosylation"/>
    <property type="evidence" value="ECO:0007669"/>
    <property type="project" value="TreeGrafter"/>
</dbReference>
<name>A0A1G1VTC4_9BACT</name>
<gene>
    <name evidence="2" type="ORF">A2786_04110</name>
</gene>
<dbReference type="SUPFAM" id="SSF53448">
    <property type="entry name" value="Nucleotide-diphospho-sugar transferases"/>
    <property type="match status" value="1"/>
</dbReference>
<dbReference type="Proteomes" id="UP000179233">
    <property type="component" value="Unassembled WGS sequence"/>
</dbReference>
<feature type="domain" description="Glycosyltransferase 2-like" evidence="1">
    <location>
        <begin position="5"/>
        <end position="96"/>
    </location>
</feature>
<accession>A0A1G1VTC4</accession>
<dbReference type="Gene3D" id="3.90.550.10">
    <property type="entry name" value="Spore Coat Polysaccharide Biosynthesis Protein SpsA, Chain A"/>
    <property type="match status" value="1"/>
</dbReference>
<evidence type="ECO:0000259" key="1">
    <source>
        <dbReference type="Pfam" id="PF00535"/>
    </source>
</evidence>
<protein>
    <recommendedName>
        <fullName evidence="1">Glycosyltransferase 2-like domain-containing protein</fullName>
    </recommendedName>
</protein>
<organism evidence="2 3">
    <name type="scientific">Candidatus Chisholmbacteria bacterium RIFCSPHIGHO2_01_FULL_52_32</name>
    <dbReference type="NCBI Taxonomy" id="1797591"/>
    <lineage>
        <taxon>Bacteria</taxon>
        <taxon>Candidatus Chisholmiibacteriota</taxon>
    </lineage>
</organism>
<dbReference type="PANTHER" id="PTHR10859:SF91">
    <property type="entry name" value="DOLICHYL-PHOSPHATE BETA-GLUCOSYLTRANSFERASE"/>
    <property type="match status" value="1"/>
</dbReference>
<dbReference type="EMBL" id="MHCJ01000003">
    <property type="protein sequence ID" value="OGY18655.1"/>
    <property type="molecule type" value="Genomic_DNA"/>
</dbReference>
<dbReference type="AlphaFoldDB" id="A0A1G1VTC4"/>
<proteinExistence type="predicted"/>
<comment type="caution">
    <text evidence="2">The sequence shown here is derived from an EMBL/GenBank/DDBJ whole genome shotgun (WGS) entry which is preliminary data.</text>
</comment>
<dbReference type="Pfam" id="PF00535">
    <property type="entry name" value="Glycos_transf_2"/>
    <property type="match status" value="1"/>
</dbReference>
<evidence type="ECO:0000313" key="3">
    <source>
        <dbReference type="Proteomes" id="UP000179233"/>
    </source>
</evidence>
<dbReference type="InterPro" id="IPR001173">
    <property type="entry name" value="Glyco_trans_2-like"/>
</dbReference>
<sequence length="266" mass="30907">MRNISVVIPIYNEEEILSATVEGLIRKLKTGHGKGIEVILVDNGSTDRTPEILSLLSEKFSWIKVVKYPYPDFGEAVRLGIRRASKPFVLLLNADWWEESFFNQAYEKRFEFDIIVGSKELESGLDKRPLIRKVGTHFLTVITKALFGYKGKDTHGLKLMNTRRVLPLIDKCTTHEILETELMVRAQKENLRICEIPCPVREIRKARVSFARRCIRNLVELALLYRQLQGAKLVLYSRRAWNGFISSLILDLHQPWWGLKYFLRSF</sequence>
<dbReference type="InterPro" id="IPR029044">
    <property type="entry name" value="Nucleotide-diphossugar_trans"/>
</dbReference>